<dbReference type="Proteomes" id="UP001183648">
    <property type="component" value="Unassembled WGS sequence"/>
</dbReference>
<comment type="caution">
    <text evidence="2">The sequence shown here is derived from an EMBL/GenBank/DDBJ whole genome shotgun (WGS) entry which is preliminary data.</text>
</comment>
<gene>
    <name evidence="2" type="ORF">J2S63_002735</name>
</gene>
<evidence type="ECO:0000256" key="1">
    <source>
        <dbReference type="SAM" id="MobiDB-lite"/>
    </source>
</evidence>
<name>A0ABU2BXR3_9ACTN</name>
<protein>
    <submittedName>
        <fullName evidence="2">Uncharacterized protein</fullName>
    </submittedName>
</protein>
<sequence length="26" mass="2754">MPVGEAATTPPTWPPPDACPTWSSTR</sequence>
<evidence type="ECO:0000313" key="3">
    <source>
        <dbReference type="Proteomes" id="UP001183648"/>
    </source>
</evidence>
<organism evidence="2 3">
    <name type="scientific">Nocardioides marmoribigeumensis</name>
    <dbReference type="NCBI Taxonomy" id="433649"/>
    <lineage>
        <taxon>Bacteria</taxon>
        <taxon>Bacillati</taxon>
        <taxon>Actinomycetota</taxon>
        <taxon>Actinomycetes</taxon>
        <taxon>Propionibacteriales</taxon>
        <taxon>Nocardioidaceae</taxon>
        <taxon>Nocardioides</taxon>
    </lineage>
</organism>
<accession>A0ABU2BXR3</accession>
<feature type="region of interest" description="Disordered" evidence="1">
    <location>
        <begin position="1"/>
        <end position="26"/>
    </location>
</feature>
<feature type="compositionally biased region" description="Low complexity" evidence="1">
    <location>
        <begin position="1"/>
        <end position="10"/>
    </location>
</feature>
<keyword evidence="3" id="KW-1185">Reference proteome</keyword>
<reference evidence="2 3" key="1">
    <citation type="submission" date="2023-07" db="EMBL/GenBank/DDBJ databases">
        <title>Sequencing the genomes of 1000 actinobacteria strains.</title>
        <authorList>
            <person name="Klenk H.-P."/>
        </authorList>
    </citation>
    <scope>NUCLEOTIDE SEQUENCE [LARGE SCALE GENOMIC DNA]</scope>
    <source>
        <strain evidence="2 3">DSM 19426</strain>
    </source>
</reference>
<dbReference type="EMBL" id="JAVDYG010000001">
    <property type="protein sequence ID" value="MDR7363182.1"/>
    <property type="molecule type" value="Genomic_DNA"/>
</dbReference>
<evidence type="ECO:0000313" key="2">
    <source>
        <dbReference type="EMBL" id="MDR7363182.1"/>
    </source>
</evidence>
<proteinExistence type="predicted"/>